<dbReference type="CDD" id="cd06632">
    <property type="entry name" value="STKc_MEKK1_plant"/>
    <property type="match status" value="1"/>
</dbReference>
<feature type="region of interest" description="Disordered" evidence="10">
    <location>
        <begin position="1"/>
        <end position="36"/>
    </location>
</feature>
<feature type="domain" description="Protein kinase" evidence="11">
    <location>
        <begin position="233"/>
        <end position="489"/>
    </location>
</feature>
<evidence type="ECO:0000256" key="8">
    <source>
        <dbReference type="ARBA" id="ARBA00048329"/>
    </source>
</evidence>
<dbReference type="PANTHER" id="PTHR48016">
    <property type="entry name" value="MAP KINASE KINASE KINASE SSK2-RELATED-RELATED"/>
    <property type="match status" value="1"/>
</dbReference>
<keyword evidence="5" id="KW-0418">Kinase</keyword>
<sequence length="549" mass="61231">MPAWWTRTRNSQRVQRDHKQHNHGKKKEQEDKYRKKPKSFDESILFAHNYSRNSLDLKASSLSISGSSVFAGFDSDIGIEVAEKKAYPLPKPACSPEPSINFDKKLDSEVALHSSSSSSLSLSSSISSNDEGLMLLLMIMEILVLSVVPCRRKFFTERCYYGDCRAVEETNYNSWLRTSCPGSKASTTQASPLPPLLLESPSEKQESWRHPCHPLPLPPGYPNKSSQNMQSNWKKGKLIGRGTFGLVYAGFNSENGQMCAIKEVRIISDDQNSTECLKQLNQEIALLSELSHPNIVRYYGSKMVEDKLSVYLQYVSGGSIQKLLNEYGPFAEPVIRSYTKQILSGLAYLHKRNTVHRDIKGANILVDPNGEIKLVDFGMAKHTKSGSSMLSFKGSPYWMAPEVIMNTGSYNLAVDIWSLGCTILEMATSKPPWSQYEGVAAIFKIANSSENPELPNYLSEDAQNFVKLCLQRDPSARPTAVQLLNHPFIQNQDIGEVAIANSNGEAFSAYGRHPKIQTIIISAGMKYQSVTAAFSLPVTLLNVQQDSWY</sequence>
<dbReference type="InterPro" id="IPR000719">
    <property type="entry name" value="Prot_kinase_dom"/>
</dbReference>
<proteinExistence type="inferred from homology"/>
<evidence type="ECO:0000256" key="9">
    <source>
        <dbReference type="PROSITE-ProRule" id="PRU10141"/>
    </source>
</evidence>
<dbReference type="AlphaFoldDB" id="A0A6A6LZH0"/>
<reference evidence="12 13" key="1">
    <citation type="journal article" date="2020" name="Mol. Plant">
        <title>The Chromosome-Based Rubber Tree Genome Provides New Insights into Spurge Genome Evolution and Rubber Biosynthesis.</title>
        <authorList>
            <person name="Liu J."/>
            <person name="Shi C."/>
            <person name="Shi C.C."/>
            <person name="Li W."/>
            <person name="Zhang Q.J."/>
            <person name="Zhang Y."/>
            <person name="Li K."/>
            <person name="Lu H.F."/>
            <person name="Shi C."/>
            <person name="Zhu S.T."/>
            <person name="Xiao Z.Y."/>
            <person name="Nan H."/>
            <person name="Yue Y."/>
            <person name="Zhu X.G."/>
            <person name="Wu Y."/>
            <person name="Hong X.N."/>
            <person name="Fan G.Y."/>
            <person name="Tong Y."/>
            <person name="Zhang D."/>
            <person name="Mao C.L."/>
            <person name="Liu Y.L."/>
            <person name="Hao S.J."/>
            <person name="Liu W.Q."/>
            <person name="Lv M.Q."/>
            <person name="Zhang H.B."/>
            <person name="Liu Y."/>
            <person name="Hu-Tang G.R."/>
            <person name="Wang J.P."/>
            <person name="Wang J.H."/>
            <person name="Sun Y.H."/>
            <person name="Ni S.B."/>
            <person name="Chen W.B."/>
            <person name="Zhang X.C."/>
            <person name="Jiao Y.N."/>
            <person name="Eichler E.E."/>
            <person name="Li G.H."/>
            <person name="Liu X."/>
            <person name="Gao L.Z."/>
        </authorList>
    </citation>
    <scope>NUCLEOTIDE SEQUENCE [LARGE SCALE GENOMIC DNA]</scope>
    <source>
        <strain evidence="13">cv. GT1</strain>
        <tissue evidence="12">Leaf</tissue>
    </source>
</reference>
<dbReference type="PROSITE" id="PS50011">
    <property type="entry name" value="PROTEIN_KINASE_DOM"/>
    <property type="match status" value="1"/>
</dbReference>
<protein>
    <recommendedName>
        <fullName evidence="2">mitogen-activated protein kinase kinase kinase</fullName>
        <ecNumber evidence="2">2.7.11.25</ecNumber>
    </recommendedName>
</protein>
<evidence type="ECO:0000256" key="4">
    <source>
        <dbReference type="ARBA" id="ARBA00022741"/>
    </source>
</evidence>
<organism evidence="12 13">
    <name type="scientific">Hevea brasiliensis</name>
    <name type="common">Para rubber tree</name>
    <name type="synonym">Siphonia brasiliensis</name>
    <dbReference type="NCBI Taxonomy" id="3981"/>
    <lineage>
        <taxon>Eukaryota</taxon>
        <taxon>Viridiplantae</taxon>
        <taxon>Streptophyta</taxon>
        <taxon>Embryophyta</taxon>
        <taxon>Tracheophyta</taxon>
        <taxon>Spermatophyta</taxon>
        <taxon>Magnoliopsida</taxon>
        <taxon>eudicotyledons</taxon>
        <taxon>Gunneridae</taxon>
        <taxon>Pentapetalae</taxon>
        <taxon>rosids</taxon>
        <taxon>fabids</taxon>
        <taxon>Malpighiales</taxon>
        <taxon>Euphorbiaceae</taxon>
        <taxon>Crotonoideae</taxon>
        <taxon>Micrandreae</taxon>
        <taxon>Hevea</taxon>
    </lineage>
</organism>
<keyword evidence="13" id="KW-1185">Reference proteome</keyword>
<keyword evidence="6 9" id="KW-0067">ATP-binding</keyword>
<dbReference type="GO" id="GO:0005524">
    <property type="term" value="F:ATP binding"/>
    <property type="evidence" value="ECO:0007669"/>
    <property type="project" value="UniProtKB-UniRule"/>
</dbReference>
<evidence type="ECO:0000256" key="1">
    <source>
        <dbReference type="ARBA" id="ARBA00006529"/>
    </source>
</evidence>
<comment type="catalytic activity">
    <reaction evidence="8">
        <text>L-seryl-[protein] + ATP = O-phospho-L-seryl-[protein] + ADP + H(+)</text>
        <dbReference type="Rhea" id="RHEA:17989"/>
        <dbReference type="Rhea" id="RHEA-COMP:9863"/>
        <dbReference type="Rhea" id="RHEA-COMP:11604"/>
        <dbReference type="ChEBI" id="CHEBI:15378"/>
        <dbReference type="ChEBI" id="CHEBI:29999"/>
        <dbReference type="ChEBI" id="CHEBI:30616"/>
        <dbReference type="ChEBI" id="CHEBI:83421"/>
        <dbReference type="ChEBI" id="CHEBI:456216"/>
        <dbReference type="EC" id="2.7.11.25"/>
    </reaction>
</comment>
<evidence type="ECO:0000313" key="12">
    <source>
        <dbReference type="EMBL" id="KAF2306831.1"/>
    </source>
</evidence>
<dbReference type="InterPro" id="IPR050538">
    <property type="entry name" value="MAP_kinase_kinase_kinase"/>
</dbReference>
<comment type="caution">
    <text evidence="12">The sequence shown here is derived from an EMBL/GenBank/DDBJ whole genome shotgun (WGS) entry which is preliminary data.</text>
</comment>
<feature type="compositionally biased region" description="Basic residues" evidence="10">
    <location>
        <begin position="16"/>
        <end position="26"/>
    </location>
</feature>
<feature type="compositionally biased region" description="Basic and acidic residues" evidence="10">
    <location>
        <begin position="27"/>
        <end position="36"/>
    </location>
</feature>
<evidence type="ECO:0000256" key="6">
    <source>
        <dbReference type="ARBA" id="ARBA00022840"/>
    </source>
</evidence>
<comment type="similarity">
    <text evidence="1">Belongs to the protein kinase superfamily. STE Ser/Thr protein kinase family. MAP kinase kinase kinase subfamily.</text>
</comment>
<evidence type="ECO:0000256" key="7">
    <source>
        <dbReference type="ARBA" id="ARBA00047559"/>
    </source>
</evidence>
<accession>A0A6A6LZH0</accession>
<dbReference type="SUPFAM" id="SSF56112">
    <property type="entry name" value="Protein kinase-like (PK-like)"/>
    <property type="match status" value="1"/>
</dbReference>
<evidence type="ECO:0000256" key="2">
    <source>
        <dbReference type="ARBA" id="ARBA00012406"/>
    </source>
</evidence>
<dbReference type="EMBL" id="JAAGAX010000008">
    <property type="protein sequence ID" value="KAF2306831.1"/>
    <property type="molecule type" value="Genomic_DNA"/>
</dbReference>
<dbReference type="SMART" id="SM00220">
    <property type="entry name" value="S_TKc"/>
    <property type="match status" value="1"/>
</dbReference>
<evidence type="ECO:0000256" key="10">
    <source>
        <dbReference type="SAM" id="MobiDB-lite"/>
    </source>
</evidence>
<dbReference type="Proteomes" id="UP000467840">
    <property type="component" value="Chromosome 9"/>
</dbReference>
<dbReference type="EC" id="2.7.11.25" evidence="2"/>
<evidence type="ECO:0000256" key="5">
    <source>
        <dbReference type="ARBA" id="ARBA00022777"/>
    </source>
</evidence>
<dbReference type="PROSITE" id="PS00107">
    <property type="entry name" value="PROTEIN_KINASE_ATP"/>
    <property type="match status" value="1"/>
</dbReference>
<evidence type="ECO:0000259" key="11">
    <source>
        <dbReference type="PROSITE" id="PS50011"/>
    </source>
</evidence>
<dbReference type="Pfam" id="PF00069">
    <property type="entry name" value="Pkinase"/>
    <property type="match status" value="1"/>
</dbReference>
<keyword evidence="4 9" id="KW-0547">Nucleotide-binding</keyword>
<keyword evidence="3" id="KW-0808">Transferase</keyword>
<dbReference type="GO" id="GO:0004709">
    <property type="term" value="F:MAP kinase kinase kinase activity"/>
    <property type="evidence" value="ECO:0007669"/>
    <property type="project" value="UniProtKB-EC"/>
</dbReference>
<evidence type="ECO:0000256" key="3">
    <source>
        <dbReference type="ARBA" id="ARBA00022679"/>
    </source>
</evidence>
<feature type="binding site" evidence="9">
    <location>
        <position position="262"/>
    </location>
    <ligand>
        <name>ATP</name>
        <dbReference type="ChEBI" id="CHEBI:30616"/>
    </ligand>
</feature>
<dbReference type="GO" id="GO:0005737">
    <property type="term" value="C:cytoplasm"/>
    <property type="evidence" value="ECO:0007669"/>
    <property type="project" value="TreeGrafter"/>
</dbReference>
<dbReference type="FunFam" id="1.10.510.10:FF:001239">
    <property type="entry name" value="Predicted protein"/>
    <property type="match status" value="1"/>
</dbReference>
<gene>
    <name evidence="12" type="ORF">GH714_021843</name>
</gene>
<dbReference type="InterPro" id="IPR017441">
    <property type="entry name" value="Protein_kinase_ATP_BS"/>
</dbReference>
<comment type="catalytic activity">
    <reaction evidence="7">
        <text>L-threonyl-[protein] + ATP = O-phospho-L-threonyl-[protein] + ADP + H(+)</text>
        <dbReference type="Rhea" id="RHEA:46608"/>
        <dbReference type="Rhea" id="RHEA-COMP:11060"/>
        <dbReference type="Rhea" id="RHEA-COMP:11605"/>
        <dbReference type="ChEBI" id="CHEBI:15378"/>
        <dbReference type="ChEBI" id="CHEBI:30013"/>
        <dbReference type="ChEBI" id="CHEBI:30616"/>
        <dbReference type="ChEBI" id="CHEBI:61977"/>
        <dbReference type="ChEBI" id="CHEBI:456216"/>
        <dbReference type="EC" id="2.7.11.25"/>
    </reaction>
</comment>
<dbReference type="Gene3D" id="1.10.510.10">
    <property type="entry name" value="Transferase(Phosphotransferase) domain 1"/>
    <property type="match status" value="1"/>
</dbReference>
<dbReference type="PANTHER" id="PTHR48016:SF11">
    <property type="entry name" value="PROTEIN KINASE DOMAIN-CONTAINING PROTEIN"/>
    <property type="match status" value="1"/>
</dbReference>
<name>A0A6A6LZH0_HEVBR</name>
<dbReference type="InterPro" id="IPR011009">
    <property type="entry name" value="Kinase-like_dom_sf"/>
</dbReference>
<evidence type="ECO:0000313" key="13">
    <source>
        <dbReference type="Proteomes" id="UP000467840"/>
    </source>
</evidence>